<proteinExistence type="predicted"/>
<feature type="chain" id="PRO_5046432201" evidence="1">
    <location>
        <begin position="21"/>
        <end position="131"/>
    </location>
</feature>
<keyword evidence="3" id="KW-1185">Reference proteome</keyword>
<sequence>MQTKKYIVPMVIATSLILSACGTKGKEESTSTKEMTIADGSKEMKQTLKDLNSQLEAKDADKVAKSGEKLEESWEKFEDEVKDKDAKLYEKVETPLHTIEAGAKSEPLDVATLSKASEELNTVLSEVEKLK</sequence>
<keyword evidence="1" id="KW-0732">Signal</keyword>
<accession>A0ABU1TV38</accession>
<comment type="caution">
    <text evidence="2">The sequence shown here is derived from an EMBL/GenBank/DDBJ whole genome shotgun (WGS) entry which is preliminary data.</text>
</comment>
<evidence type="ECO:0000256" key="1">
    <source>
        <dbReference type="SAM" id="SignalP"/>
    </source>
</evidence>
<dbReference type="RefSeq" id="WP_310255419.1">
    <property type="nucleotide sequence ID" value="NZ_JAVDWA010000001.1"/>
</dbReference>
<gene>
    <name evidence="2" type="ORF">J2X07_000049</name>
</gene>
<name>A0ABU1TV38_9BACL</name>
<evidence type="ECO:0000313" key="3">
    <source>
        <dbReference type="Proteomes" id="UP001258181"/>
    </source>
</evidence>
<organism evidence="2 3">
    <name type="scientific">Fictibacillus barbaricus</name>
    <dbReference type="NCBI Taxonomy" id="182136"/>
    <lineage>
        <taxon>Bacteria</taxon>
        <taxon>Bacillati</taxon>
        <taxon>Bacillota</taxon>
        <taxon>Bacilli</taxon>
        <taxon>Bacillales</taxon>
        <taxon>Fictibacillaceae</taxon>
        <taxon>Fictibacillus</taxon>
    </lineage>
</organism>
<evidence type="ECO:0000313" key="2">
    <source>
        <dbReference type="EMBL" id="MDR7071074.1"/>
    </source>
</evidence>
<dbReference type="PROSITE" id="PS51257">
    <property type="entry name" value="PROKAR_LIPOPROTEIN"/>
    <property type="match status" value="1"/>
</dbReference>
<reference evidence="2 3" key="1">
    <citation type="submission" date="2023-07" db="EMBL/GenBank/DDBJ databases">
        <title>Sorghum-associated microbial communities from plants grown in Nebraska, USA.</title>
        <authorList>
            <person name="Schachtman D."/>
        </authorList>
    </citation>
    <scope>NUCLEOTIDE SEQUENCE [LARGE SCALE GENOMIC DNA]</scope>
    <source>
        <strain evidence="2 3">BE211</strain>
    </source>
</reference>
<dbReference type="Proteomes" id="UP001258181">
    <property type="component" value="Unassembled WGS sequence"/>
</dbReference>
<protein>
    <submittedName>
        <fullName evidence="2">Iron uptake system EfeUOB component EfeO/EfeM</fullName>
    </submittedName>
</protein>
<feature type="signal peptide" evidence="1">
    <location>
        <begin position="1"/>
        <end position="20"/>
    </location>
</feature>
<dbReference type="EMBL" id="JAVDWA010000001">
    <property type="protein sequence ID" value="MDR7071074.1"/>
    <property type="molecule type" value="Genomic_DNA"/>
</dbReference>